<reference evidence="3" key="1">
    <citation type="submission" date="2020-10" db="EMBL/GenBank/DDBJ databases">
        <authorList>
            <person name="Gilroy R."/>
        </authorList>
    </citation>
    <scope>NUCLEOTIDE SEQUENCE</scope>
    <source>
        <strain evidence="3">6276</strain>
    </source>
</reference>
<evidence type="ECO:0000313" key="4">
    <source>
        <dbReference type="Proteomes" id="UP000823928"/>
    </source>
</evidence>
<reference evidence="3" key="2">
    <citation type="journal article" date="2021" name="PeerJ">
        <title>Extensive microbial diversity within the chicken gut microbiome revealed by metagenomics and culture.</title>
        <authorList>
            <person name="Gilroy R."/>
            <person name="Ravi A."/>
            <person name="Getino M."/>
            <person name="Pursley I."/>
            <person name="Horton D.L."/>
            <person name="Alikhan N.F."/>
            <person name="Baker D."/>
            <person name="Gharbi K."/>
            <person name="Hall N."/>
            <person name="Watson M."/>
            <person name="Adriaenssens E.M."/>
            <person name="Foster-Nyarko E."/>
            <person name="Jarju S."/>
            <person name="Secka A."/>
            <person name="Antonio M."/>
            <person name="Oren A."/>
            <person name="Chaudhuri R.R."/>
            <person name="La Ragione R."/>
            <person name="Hildebrand F."/>
            <person name="Pallen M.J."/>
        </authorList>
    </citation>
    <scope>NUCLEOTIDE SEQUENCE</scope>
    <source>
        <strain evidence="3">6276</strain>
    </source>
</reference>
<dbReference type="GO" id="GO:0000155">
    <property type="term" value="F:phosphorelay sensor kinase activity"/>
    <property type="evidence" value="ECO:0007669"/>
    <property type="project" value="TreeGrafter"/>
</dbReference>
<dbReference type="InterPro" id="IPR003594">
    <property type="entry name" value="HATPase_dom"/>
</dbReference>
<comment type="caution">
    <text evidence="3">The sequence shown here is derived from an EMBL/GenBank/DDBJ whole genome shotgun (WGS) entry which is preliminary data.</text>
</comment>
<dbReference type="SUPFAM" id="SSF55874">
    <property type="entry name" value="ATPase domain of HSP90 chaperone/DNA topoisomerase II/histidine kinase"/>
    <property type="match status" value="1"/>
</dbReference>
<feature type="domain" description="Histidine kinase" evidence="2">
    <location>
        <begin position="1"/>
        <end position="200"/>
    </location>
</feature>
<accession>A0A9D1JMH7</accession>
<dbReference type="PROSITE" id="PS50109">
    <property type="entry name" value="HIS_KIN"/>
    <property type="match status" value="1"/>
</dbReference>
<proteinExistence type="predicted"/>
<dbReference type="EMBL" id="DVIU01000098">
    <property type="protein sequence ID" value="HIS35916.1"/>
    <property type="molecule type" value="Genomic_DNA"/>
</dbReference>
<name>A0A9D1JMH7_9BACT</name>
<dbReference type="InterPro" id="IPR036890">
    <property type="entry name" value="HATPase_C_sf"/>
</dbReference>
<evidence type="ECO:0000259" key="2">
    <source>
        <dbReference type="PROSITE" id="PS50109"/>
    </source>
</evidence>
<dbReference type="Proteomes" id="UP000823928">
    <property type="component" value="Unassembled WGS sequence"/>
</dbReference>
<keyword evidence="1" id="KW-0597">Phosphoprotein</keyword>
<evidence type="ECO:0000256" key="1">
    <source>
        <dbReference type="ARBA" id="ARBA00022553"/>
    </source>
</evidence>
<dbReference type="InterPro" id="IPR005467">
    <property type="entry name" value="His_kinase_dom"/>
</dbReference>
<dbReference type="Pfam" id="PF02518">
    <property type="entry name" value="HATPase_c"/>
    <property type="match status" value="1"/>
</dbReference>
<organism evidence="3 4">
    <name type="scientific">Candidatus Scatousia excrementigallinarum</name>
    <dbReference type="NCBI Taxonomy" id="2840935"/>
    <lineage>
        <taxon>Bacteria</taxon>
        <taxon>Candidatus Scatousia</taxon>
    </lineage>
</organism>
<dbReference type="PANTHER" id="PTHR43547">
    <property type="entry name" value="TWO-COMPONENT HISTIDINE KINASE"/>
    <property type="match status" value="1"/>
</dbReference>
<dbReference type="Gene3D" id="3.30.565.10">
    <property type="entry name" value="Histidine kinase-like ATPase, C-terminal domain"/>
    <property type="match status" value="1"/>
</dbReference>
<evidence type="ECO:0000313" key="3">
    <source>
        <dbReference type="EMBL" id="HIS35916.1"/>
    </source>
</evidence>
<sequence>MLTGSLGTLSPQQKEILKISESSCKYMKELISTIIDSYRFDEGQLSIRPESLDILQLVSDIEKENTTLLADKGQTLKIINSLQSNMIDADKLQIKRVIMNFITNAIVYSVNDSEIELQLKSNKQNLILNVINKSKVPPTENMDDVFDKYKTLTNSKYNKTSTGLGLYLSKQIIDAHNGQIYARVQSDKRCLFGFKIPITAKPVQKTKK</sequence>
<gene>
    <name evidence="3" type="ORF">IAC10_04720</name>
</gene>
<protein>
    <submittedName>
        <fullName evidence="3">GHKL domain-containing protein</fullName>
    </submittedName>
</protein>
<dbReference type="PANTHER" id="PTHR43547:SF2">
    <property type="entry name" value="HYBRID SIGNAL TRANSDUCTION HISTIDINE KINASE C"/>
    <property type="match status" value="1"/>
</dbReference>
<dbReference type="SMART" id="SM00387">
    <property type="entry name" value="HATPase_c"/>
    <property type="match status" value="1"/>
</dbReference>
<dbReference type="AlphaFoldDB" id="A0A9D1JMH7"/>